<evidence type="ECO:0000313" key="2">
    <source>
        <dbReference type="EMBL" id="CAB1460654.1"/>
    </source>
</evidence>
<sequence length="132" mass="13844">MSTPDAIPLAPDAGRLSPTLYRIRHLDEPSVSAKNHHGCPPVPRNHRPDNRNTISPLCTTEAIASAPAAAAGPLTPTDRAPALLPPGVPFSYAAASHASSENAYPTSLMTTSTYARVDAATLPAVHKKKNPH</sequence>
<evidence type="ECO:0000256" key="1">
    <source>
        <dbReference type="SAM" id="MobiDB-lite"/>
    </source>
</evidence>
<feature type="region of interest" description="Disordered" evidence="1">
    <location>
        <begin position="28"/>
        <end position="54"/>
    </location>
</feature>
<evidence type="ECO:0000313" key="3">
    <source>
        <dbReference type="Proteomes" id="UP001153269"/>
    </source>
</evidence>
<dbReference type="EMBL" id="CADEAL010004489">
    <property type="protein sequence ID" value="CAB1460654.1"/>
    <property type="molecule type" value="Genomic_DNA"/>
</dbReference>
<comment type="caution">
    <text evidence="2">The sequence shown here is derived from an EMBL/GenBank/DDBJ whole genome shotgun (WGS) entry which is preliminary data.</text>
</comment>
<organism evidence="2 3">
    <name type="scientific">Pleuronectes platessa</name>
    <name type="common">European plaice</name>
    <dbReference type="NCBI Taxonomy" id="8262"/>
    <lineage>
        <taxon>Eukaryota</taxon>
        <taxon>Metazoa</taxon>
        <taxon>Chordata</taxon>
        <taxon>Craniata</taxon>
        <taxon>Vertebrata</taxon>
        <taxon>Euteleostomi</taxon>
        <taxon>Actinopterygii</taxon>
        <taxon>Neopterygii</taxon>
        <taxon>Teleostei</taxon>
        <taxon>Neoteleostei</taxon>
        <taxon>Acanthomorphata</taxon>
        <taxon>Carangaria</taxon>
        <taxon>Pleuronectiformes</taxon>
        <taxon>Pleuronectoidei</taxon>
        <taxon>Pleuronectidae</taxon>
        <taxon>Pleuronectes</taxon>
    </lineage>
</organism>
<keyword evidence="3" id="KW-1185">Reference proteome</keyword>
<dbReference type="Proteomes" id="UP001153269">
    <property type="component" value="Unassembled WGS sequence"/>
</dbReference>
<reference evidence="2" key="1">
    <citation type="submission" date="2020-03" db="EMBL/GenBank/DDBJ databases">
        <authorList>
            <person name="Weist P."/>
        </authorList>
    </citation>
    <scope>NUCLEOTIDE SEQUENCE</scope>
</reference>
<dbReference type="AlphaFoldDB" id="A0A9N7W0B3"/>
<protein>
    <submittedName>
        <fullName evidence="2">Uncharacterized protein</fullName>
    </submittedName>
</protein>
<gene>
    <name evidence="2" type="ORF">PLEPLA_LOCUS48505</name>
</gene>
<accession>A0A9N7W0B3</accession>
<name>A0A9N7W0B3_PLEPL</name>
<proteinExistence type="predicted"/>